<dbReference type="RefSeq" id="WP_204970698.1">
    <property type="nucleotide sequence ID" value="NZ_JAAZTS010000001.1"/>
</dbReference>
<accession>A0AA40ZQ22</accession>
<keyword evidence="1" id="KW-1133">Transmembrane helix</keyword>
<name>A0AA40ZQ22_9BACT</name>
<keyword evidence="3" id="KW-1185">Reference proteome</keyword>
<keyword evidence="1" id="KW-0812">Transmembrane</keyword>
<feature type="transmembrane region" description="Helical" evidence="1">
    <location>
        <begin position="35"/>
        <end position="52"/>
    </location>
</feature>
<feature type="transmembrane region" description="Helical" evidence="1">
    <location>
        <begin position="87"/>
        <end position="107"/>
    </location>
</feature>
<evidence type="ECO:0000256" key="1">
    <source>
        <dbReference type="SAM" id="Phobius"/>
    </source>
</evidence>
<dbReference type="AlphaFoldDB" id="A0AA40ZQ22"/>
<evidence type="ECO:0000313" key="3">
    <source>
        <dbReference type="Proteomes" id="UP000698924"/>
    </source>
</evidence>
<organism evidence="2 3">
    <name type="scientific">Caecibacteroides pullorum</name>
    <dbReference type="NCBI Taxonomy" id="2725562"/>
    <lineage>
        <taxon>Bacteria</taxon>
        <taxon>Pseudomonadati</taxon>
        <taxon>Bacteroidota</taxon>
        <taxon>Bacteroidia</taxon>
        <taxon>Bacteroidales</taxon>
        <taxon>Bacteroidaceae</taxon>
        <taxon>Caecibacteroides</taxon>
    </lineage>
</organism>
<keyword evidence="1" id="KW-0472">Membrane</keyword>
<proteinExistence type="predicted"/>
<protein>
    <submittedName>
        <fullName evidence="2">Uncharacterized protein</fullName>
    </submittedName>
</protein>
<dbReference type="Gene3D" id="3.90.79.10">
    <property type="entry name" value="Nucleoside Triphosphate Pyrophosphohydrolase"/>
    <property type="match status" value="1"/>
</dbReference>
<sequence length="372" mass="42210">MSRQSILSFKYNMAWGFIPVLVSMILSELATLGTAIYAGALLGIVLSTYTFLRKGSHLPQILLYGITAMLVLLAFTYYFYAASCQPQWYSFTLEVGTLLLILLFYLNRKSLKAYYGSFKRKHQSSAQSVEATIVSARVVLLFGAIHLLALLLTGASFFQGESSFILHHVAPPAVFILSILFNQIGISYFNRLMKRTIFIPIVNAEGNVVGKALASDALSKKQKYMIPFVRVAVTLNGMLYLCPRLQCSSFEKGKVDLPVEGYLLYGETLKQGIHRLVRQVLPEISMQDLKFNFKYKLENEMTNRLVYVFTITVDHESQLKRNKGQVGKLWTIQQIEQNIGQNYFYHCFEDEYNRVFSMIDECGGNLSTHNAH</sequence>
<reference evidence="2 3" key="1">
    <citation type="journal article" date="2021" name="Sci. Rep.">
        <title>The distribution of antibiotic resistance genes in chicken gut microbiota commensals.</title>
        <authorList>
            <person name="Juricova H."/>
            <person name="Matiasovicova J."/>
            <person name="Kubasova T."/>
            <person name="Cejkova D."/>
            <person name="Rychlik I."/>
        </authorList>
    </citation>
    <scope>NUCLEOTIDE SEQUENCE [LARGE SCALE GENOMIC DNA]</scope>
    <source>
        <strain evidence="2 3">An421</strain>
    </source>
</reference>
<feature type="transmembrane region" description="Helical" evidence="1">
    <location>
        <begin position="128"/>
        <end position="149"/>
    </location>
</feature>
<gene>
    <name evidence="2" type="ORF">H6D15_00315</name>
</gene>
<dbReference type="EMBL" id="JACJMO010000001">
    <property type="protein sequence ID" value="MBM6856060.1"/>
    <property type="molecule type" value="Genomic_DNA"/>
</dbReference>
<comment type="caution">
    <text evidence="2">The sequence shown here is derived from an EMBL/GenBank/DDBJ whole genome shotgun (WGS) entry which is preliminary data.</text>
</comment>
<evidence type="ECO:0000313" key="2">
    <source>
        <dbReference type="EMBL" id="MBM6856060.1"/>
    </source>
</evidence>
<feature type="transmembrane region" description="Helical" evidence="1">
    <location>
        <begin position="169"/>
        <end position="189"/>
    </location>
</feature>
<feature type="transmembrane region" description="Helical" evidence="1">
    <location>
        <begin position="12"/>
        <end position="29"/>
    </location>
</feature>
<feature type="transmembrane region" description="Helical" evidence="1">
    <location>
        <begin position="61"/>
        <end position="81"/>
    </location>
</feature>
<dbReference type="Proteomes" id="UP000698924">
    <property type="component" value="Unassembled WGS sequence"/>
</dbReference>